<dbReference type="InterPro" id="IPR036691">
    <property type="entry name" value="Endo/exonu/phosph_ase_sf"/>
</dbReference>
<dbReference type="CDD" id="cd01650">
    <property type="entry name" value="RT_nLTR_like"/>
    <property type="match status" value="1"/>
</dbReference>
<proteinExistence type="predicted"/>
<dbReference type="Pfam" id="PF14529">
    <property type="entry name" value="Exo_endo_phos_2"/>
    <property type="match status" value="1"/>
</dbReference>
<evidence type="ECO:0008006" key="5">
    <source>
        <dbReference type="Google" id="ProtNLM"/>
    </source>
</evidence>
<dbReference type="Proteomes" id="UP001153954">
    <property type="component" value="Unassembled WGS sequence"/>
</dbReference>
<organism evidence="3 4">
    <name type="scientific">Euphydryas editha</name>
    <name type="common">Edith's checkerspot</name>
    <dbReference type="NCBI Taxonomy" id="104508"/>
    <lineage>
        <taxon>Eukaryota</taxon>
        <taxon>Metazoa</taxon>
        <taxon>Ecdysozoa</taxon>
        <taxon>Arthropoda</taxon>
        <taxon>Hexapoda</taxon>
        <taxon>Insecta</taxon>
        <taxon>Pterygota</taxon>
        <taxon>Neoptera</taxon>
        <taxon>Endopterygota</taxon>
        <taxon>Lepidoptera</taxon>
        <taxon>Glossata</taxon>
        <taxon>Ditrysia</taxon>
        <taxon>Papilionoidea</taxon>
        <taxon>Nymphalidae</taxon>
        <taxon>Nymphalinae</taxon>
        <taxon>Euphydryas</taxon>
    </lineage>
</organism>
<dbReference type="GO" id="GO:0003824">
    <property type="term" value="F:catalytic activity"/>
    <property type="evidence" value="ECO:0007669"/>
    <property type="project" value="InterPro"/>
</dbReference>
<dbReference type="InterPro" id="IPR005135">
    <property type="entry name" value="Endo/exonuclease/phosphatase"/>
</dbReference>
<accession>A0AAU9TKH7</accession>
<dbReference type="PANTHER" id="PTHR19446">
    <property type="entry name" value="REVERSE TRANSCRIPTASES"/>
    <property type="match status" value="1"/>
</dbReference>
<dbReference type="GO" id="GO:0071897">
    <property type="term" value="P:DNA biosynthetic process"/>
    <property type="evidence" value="ECO:0007669"/>
    <property type="project" value="UniProtKB-ARBA"/>
</dbReference>
<reference evidence="3" key="1">
    <citation type="submission" date="2022-03" db="EMBL/GenBank/DDBJ databases">
        <authorList>
            <person name="Tunstrom K."/>
        </authorList>
    </citation>
    <scope>NUCLEOTIDE SEQUENCE</scope>
</reference>
<feature type="domain" description="Reverse transcriptase" evidence="1">
    <location>
        <begin position="426"/>
        <end position="578"/>
    </location>
</feature>
<evidence type="ECO:0000313" key="4">
    <source>
        <dbReference type="Proteomes" id="UP001153954"/>
    </source>
</evidence>
<dbReference type="InterPro" id="IPR043502">
    <property type="entry name" value="DNA/RNA_pol_sf"/>
</dbReference>
<dbReference type="Gene3D" id="3.60.10.10">
    <property type="entry name" value="Endonuclease/exonuclease/phosphatase"/>
    <property type="match status" value="1"/>
</dbReference>
<evidence type="ECO:0000313" key="3">
    <source>
        <dbReference type="EMBL" id="CAH2086402.1"/>
    </source>
</evidence>
<dbReference type="Pfam" id="PF00078">
    <property type="entry name" value="RVT_1"/>
    <property type="match status" value="1"/>
</dbReference>
<gene>
    <name evidence="3" type="ORF">EEDITHA_LOCUS2785</name>
</gene>
<evidence type="ECO:0000259" key="1">
    <source>
        <dbReference type="Pfam" id="PF00078"/>
    </source>
</evidence>
<feature type="domain" description="Endonuclease/exonuclease/phosphatase" evidence="2">
    <location>
        <begin position="1"/>
        <end position="119"/>
    </location>
</feature>
<evidence type="ECO:0000259" key="2">
    <source>
        <dbReference type="Pfam" id="PF14529"/>
    </source>
</evidence>
<dbReference type="InterPro" id="IPR000477">
    <property type="entry name" value="RT_dom"/>
</dbReference>
<dbReference type="SUPFAM" id="SSF56219">
    <property type="entry name" value="DNase I-like"/>
    <property type="match status" value="1"/>
</dbReference>
<comment type="caution">
    <text evidence="3">The sequence shown here is derived from an EMBL/GenBank/DDBJ whole genome shotgun (WGS) entry which is preliminary data.</text>
</comment>
<keyword evidence="4" id="KW-1185">Reference proteome</keyword>
<protein>
    <recommendedName>
        <fullName evidence="5">Reverse transcriptase</fullName>
    </recommendedName>
</protein>
<dbReference type="SUPFAM" id="SSF56672">
    <property type="entry name" value="DNA/RNA polymerases"/>
    <property type="match status" value="1"/>
</dbReference>
<sequence length="612" mass="70345">MVSLYFEPNQPMDRYLAHLRRIGHELGTRRWIAAGDSNAKCVWWGSPVTDRRGEELHGTLEDLGLVILNKGETPTFDVIRGGQRYTSYVDITAASPGLLDLVDNWRVRDDLTSSDHNGISFEIHPQRIRQNYIKHTTRTYNTKKANWSQFREKLGQIMQETQITIEHINNINSGSELDNAVDKLVNATMKIASGYSIPKIKSKEILAIPWWSEELAMLKRQVATRKRRIRCAAPVRRQMVVEEDLKAKARYETEVRDAQTASWRNFCAKQDRESVWGGIYRVLGRTAKREEDPPLVVNNMELDAKSSARLMAETFYPKDSEEHDSEEHRRVRVLAGLSEVETSSDQRDPPFTHLELKLASRSFDPKKAPGADGFTADICLHAIDLDPDLFLCLFNRCLAIHHFPKAWKEATVIFLRKPWKATYTTPKSYRPIGLLPVLGKVLEKMLVTRLQYHLAPKFSTRQFGFMPQRSTEDALYTLVKYVRHNLERRRIVVLISLDIEGAFDNAWWPKIRVRLAEEKCPINIRRLLGNYLSDRRVTARYCGEEHTRDTGKGCVQGSIGGPILWNLLLDPLLQDFGGQKTMPRHSPTMWCWCSKVRRPSRSNDGPMPPSNV</sequence>
<dbReference type="AlphaFoldDB" id="A0AAU9TKH7"/>
<name>A0AAU9TKH7_EUPED</name>
<dbReference type="EMBL" id="CAKOGL010000005">
    <property type="protein sequence ID" value="CAH2086402.1"/>
    <property type="molecule type" value="Genomic_DNA"/>
</dbReference>